<dbReference type="CDD" id="cd23767">
    <property type="entry name" value="IQCD"/>
    <property type="match status" value="1"/>
</dbReference>
<dbReference type="Pfam" id="PF13178">
    <property type="entry name" value="DUF4005"/>
    <property type="match status" value="1"/>
</dbReference>
<organism evidence="6">
    <name type="scientific">Picea sitchensis</name>
    <name type="common">Sitka spruce</name>
    <name type="synonym">Pinus sitchensis</name>
    <dbReference type="NCBI Taxonomy" id="3332"/>
    <lineage>
        <taxon>Eukaryota</taxon>
        <taxon>Viridiplantae</taxon>
        <taxon>Streptophyta</taxon>
        <taxon>Embryophyta</taxon>
        <taxon>Tracheophyta</taxon>
        <taxon>Spermatophyta</taxon>
        <taxon>Pinopsida</taxon>
        <taxon>Pinidae</taxon>
        <taxon>Conifers I</taxon>
        <taxon>Pinales</taxon>
        <taxon>Pinaceae</taxon>
        <taxon>Picea</taxon>
    </lineage>
</organism>
<dbReference type="AlphaFoldDB" id="A9NV67"/>
<dbReference type="Pfam" id="PF00612">
    <property type="entry name" value="IQ"/>
    <property type="match status" value="1"/>
</dbReference>
<feature type="compositionally biased region" description="Polar residues" evidence="4">
    <location>
        <begin position="400"/>
        <end position="417"/>
    </location>
</feature>
<comment type="similarity">
    <text evidence="2">Belongs to the IQD family.</text>
</comment>
<comment type="subunit">
    <text evidence="3">Binds to multiple calmodulin (CaM) in the presence of Ca(2+) and CaM-like proteins.</text>
</comment>
<dbReference type="InterPro" id="IPR025064">
    <property type="entry name" value="DUF4005"/>
</dbReference>
<evidence type="ECO:0000256" key="4">
    <source>
        <dbReference type="SAM" id="MobiDB-lite"/>
    </source>
</evidence>
<dbReference type="GO" id="GO:0005516">
    <property type="term" value="F:calmodulin binding"/>
    <property type="evidence" value="ECO:0007669"/>
    <property type="project" value="UniProtKB-KW"/>
</dbReference>
<feature type="compositionally biased region" description="Low complexity" evidence="4">
    <location>
        <begin position="461"/>
        <end position="480"/>
    </location>
</feature>
<evidence type="ECO:0000256" key="2">
    <source>
        <dbReference type="ARBA" id="ARBA00024341"/>
    </source>
</evidence>
<feature type="domain" description="DUF4005" evidence="5">
    <location>
        <begin position="376"/>
        <end position="449"/>
    </location>
</feature>
<dbReference type="SMART" id="SM00015">
    <property type="entry name" value="IQ"/>
    <property type="match status" value="1"/>
</dbReference>
<keyword evidence="1" id="KW-0112">Calmodulin-binding</keyword>
<dbReference type="Gene3D" id="1.20.5.190">
    <property type="match status" value="1"/>
</dbReference>
<dbReference type="PANTHER" id="PTHR32295:SF216">
    <property type="entry name" value="PROTEIN IQ-DOMAIN 3"/>
    <property type="match status" value="1"/>
</dbReference>
<evidence type="ECO:0000256" key="1">
    <source>
        <dbReference type="ARBA" id="ARBA00022860"/>
    </source>
</evidence>
<reference evidence="6" key="1">
    <citation type="journal article" date="2008" name="BMC Genomics">
        <title>A conifer genomics resource of 200,000 spruce (Picea spp.) ESTs and 6,464 high-quality, sequence-finished full-length cDNAs for Sitka spruce (Picea sitchensis).</title>
        <authorList>
            <person name="Ralph S.G."/>
            <person name="Chun H.J."/>
            <person name="Kolosova N."/>
            <person name="Cooper D."/>
            <person name="Oddy C."/>
            <person name="Ritland C.E."/>
            <person name="Kirkpatrick R."/>
            <person name="Moore R."/>
            <person name="Barber S."/>
            <person name="Holt R.A."/>
            <person name="Jones S.J."/>
            <person name="Marra M.A."/>
            <person name="Douglas C.J."/>
            <person name="Ritland K."/>
            <person name="Bohlmann J."/>
        </authorList>
    </citation>
    <scope>NUCLEOTIDE SEQUENCE</scope>
    <source>
        <tissue evidence="6">Green portion of the leader tissue</tissue>
    </source>
</reference>
<dbReference type="EMBL" id="EF085221">
    <property type="protein sequence ID" value="ABK24528.1"/>
    <property type="molecule type" value="mRNA"/>
</dbReference>
<evidence type="ECO:0000259" key="5">
    <source>
        <dbReference type="Pfam" id="PF13178"/>
    </source>
</evidence>
<accession>A9NV67</accession>
<feature type="region of interest" description="Disordered" evidence="4">
    <location>
        <begin position="376"/>
        <end position="499"/>
    </location>
</feature>
<evidence type="ECO:0000313" key="6">
    <source>
        <dbReference type="EMBL" id="ABK24528.1"/>
    </source>
</evidence>
<feature type="compositionally biased region" description="Polar residues" evidence="4">
    <location>
        <begin position="441"/>
        <end position="460"/>
    </location>
</feature>
<proteinExistence type="evidence at transcript level"/>
<dbReference type="PROSITE" id="PS50096">
    <property type="entry name" value="IQ"/>
    <property type="match status" value="1"/>
</dbReference>
<dbReference type="PANTHER" id="PTHR32295">
    <property type="entry name" value="IQ-DOMAIN 5-RELATED"/>
    <property type="match status" value="1"/>
</dbReference>
<protein>
    <recommendedName>
        <fullName evidence="5">DUF4005 domain-containing protein</fullName>
    </recommendedName>
</protein>
<sequence>MDKKGSCFSVLKWAFCAKQKSHATKQGKKKGGCCFGSFRHHEPAAPKEDTRVKKTLGEGQEIRNEHEKPLVEVKEEQNSHASAVAVATAAAAEAAAAAAHAVAKVVRLTESYYSTNSPEECAAIKIQTAFRGYLVRRNFHTLRGLMRLQALVQGQSVRRQATNTMRCMQALVRVHSQICSRRIRMFEENQALQHHLQQKYEKELENRTSNSEADHQQDWESSLLTKEEIEARLQSKIEAAIKRERALAYAFSHHLWKNPPKSVQTMLMEIDPDKPHWGWSWLERWMATRPWDNHRMTMKENSTRKLQTIGEIGQKTSHIGLKQHNAEVTNIGTIKSDPFTPLSKPSIPNKMPLTGTDIKSDVNVLRSERPRYSSRYGVAGTSSLRDDESLMSSPRIPNYMASTESAKAKVRSQSTPKQRPGTPDTEPTSYRRKRLSFPLSEASSGPYRSTKGSMFPHTSPSLKGISGTSKSKKSVSSLRDLSIESDNSSLNWGHRKPFR</sequence>
<evidence type="ECO:0000256" key="3">
    <source>
        <dbReference type="ARBA" id="ARBA00024378"/>
    </source>
</evidence>
<dbReference type="InterPro" id="IPR000048">
    <property type="entry name" value="IQ_motif_EF-hand-BS"/>
</dbReference>
<name>A9NV67_PICSI</name>